<organism evidence="1 2">
    <name type="scientific">Rhododendron griersonianum</name>
    <dbReference type="NCBI Taxonomy" id="479676"/>
    <lineage>
        <taxon>Eukaryota</taxon>
        <taxon>Viridiplantae</taxon>
        <taxon>Streptophyta</taxon>
        <taxon>Embryophyta</taxon>
        <taxon>Tracheophyta</taxon>
        <taxon>Spermatophyta</taxon>
        <taxon>Magnoliopsida</taxon>
        <taxon>eudicotyledons</taxon>
        <taxon>Gunneridae</taxon>
        <taxon>Pentapetalae</taxon>
        <taxon>asterids</taxon>
        <taxon>Ericales</taxon>
        <taxon>Ericaceae</taxon>
        <taxon>Ericoideae</taxon>
        <taxon>Rhodoreae</taxon>
        <taxon>Rhododendron</taxon>
    </lineage>
</organism>
<reference evidence="1" key="1">
    <citation type="submission" date="2020-08" db="EMBL/GenBank/DDBJ databases">
        <title>Plant Genome Project.</title>
        <authorList>
            <person name="Zhang R.-G."/>
        </authorList>
    </citation>
    <scope>NUCLEOTIDE SEQUENCE</scope>
    <source>
        <strain evidence="1">WSP0</strain>
        <tissue evidence="1">Leaf</tissue>
    </source>
</reference>
<dbReference type="EMBL" id="JACTNZ010000009">
    <property type="protein sequence ID" value="KAG5530887.1"/>
    <property type="molecule type" value="Genomic_DNA"/>
</dbReference>
<dbReference type="AlphaFoldDB" id="A0AAV6IR30"/>
<accession>A0AAV6IR30</accession>
<evidence type="ECO:0000313" key="2">
    <source>
        <dbReference type="Proteomes" id="UP000823749"/>
    </source>
</evidence>
<comment type="caution">
    <text evidence="1">The sequence shown here is derived from an EMBL/GenBank/DDBJ whole genome shotgun (WGS) entry which is preliminary data.</text>
</comment>
<dbReference type="Proteomes" id="UP000823749">
    <property type="component" value="Chromosome 9"/>
</dbReference>
<gene>
    <name evidence="1" type="ORF">RHGRI_025739</name>
</gene>
<proteinExistence type="predicted"/>
<protein>
    <submittedName>
        <fullName evidence="1">Uncharacterized protein</fullName>
    </submittedName>
</protein>
<name>A0AAV6IR30_9ERIC</name>
<keyword evidence="2" id="KW-1185">Reference proteome</keyword>
<evidence type="ECO:0000313" key="1">
    <source>
        <dbReference type="EMBL" id="KAG5530887.1"/>
    </source>
</evidence>
<sequence>MPNHSRNMSSSIRVLWTDECEMEFPKGPWSVAKEIGGLNSYQENEKSEFACSSRPGVTGVRWALEEVDAEPTGRLFLTVVGPVLMLDACSVLSGQF</sequence>